<keyword evidence="4" id="KW-1185">Reference proteome</keyword>
<organism evidence="3 4">
    <name type="scientific">Brevibacterium daeguense</name>
    <dbReference type="NCBI Taxonomy" id="909936"/>
    <lineage>
        <taxon>Bacteria</taxon>
        <taxon>Bacillati</taxon>
        <taxon>Actinomycetota</taxon>
        <taxon>Actinomycetes</taxon>
        <taxon>Micrococcales</taxon>
        <taxon>Brevibacteriaceae</taxon>
        <taxon>Brevibacterium</taxon>
    </lineage>
</organism>
<evidence type="ECO:0000256" key="1">
    <source>
        <dbReference type="SAM" id="MobiDB-lite"/>
    </source>
</evidence>
<feature type="domain" description="NTP pyrophosphohydrolase MazG-like" evidence="2">
    <location>
        <begin position="73"/>
        <end position="128"/>
    </location>
</feature>
<dbReference type="PANTHER" id="PTHR30522:SF0">
    <property type="entry name" value="NUCLEOSIDE TRIPHOSPHATE PYROPHOSPHOHYDROLASE"/>
    <property type="match status" value="1"/>
</dbReference>
<dbReference type="PANTHER" id="PTHR30522">
    <property type="entry name" value="NUCLEOSIDE TRIPHOSPHATE PYROPHOSPHOHYDROLASE"/>
    <property type="match status" value="1"/>
</dbReference>
<feature type="compositionally biased region" description="Low complexity" evidence="1">
    <location>
        <begin position="22"/>
        <end position="44"/>
    </location>
</feature>
<name>A0ABP8EM95_9MICO</name>
<sequence>MGEERRGIEASRQGRGCPDGSPKPGAAQMAGPPPARSQSSPAQAWERPDVASLDITEVMAYIRARCPWAAAHTHTSLQKYLLEETYELLAALDAHDRAPGSKTRQEVVGELGDVLYQVLFHAALLDSAAGAADVGDGVGAAAAATAGGAVETGGAVGAAAEEGTGEESTGEPRLRADPCPAEAFTAVVERLKAKLVRRHPHVFDSDGPVDIEEVERRYEAVKVAERQAAVPGAAGAPVAAGAADTAEATDAADPARSSATARAAQARASFESVPASMPALTRAQSVLGRIERLELPVPAAVAGEHEDAGEERESAEAIGEELFSLVTRAHRLGVDAESALRQATARAEDRVIRQARFARCDEQGDS</sequence>
<feature type="region of interest" description="Disordered" evidence="1">
    <location>
        <begin position="158"/>
        <end position="177"/>
    </location>
</feature>
<evidence type="ECO:0000313" key="3">
    <source>
        <dbReference type="EMBL" id="GAA4285055.1"/>
    </source>
</evidence>
<evidence type="ECO:0000259" key="2">
    <source>
        <dbReference type="Pfam" id="PF03819"/>
    </source>
</evidence>
<reference evidence="4" key="1">
    <citation type="journal article" date="2019" name="Int. J. Syst. Evol. Microbiol.">
        <title>The Global Catalogue of Microorganisms (GCM) 10K type strain sequencing project: providing services to taxonomists for standard genome sequencing and annotation.</title>
        <authorList>
            <consortium name="The Broad Institute Genomics Platform"/>
            <consortium name="The Broad Institute Genome Sequencing Center for Infectious Disease"/>
            <person name="Wu L."/>
            <person name="Ma J."/>
        </authorList>
    </citation>
    <scope>NUCLEOTIDE SEQUENCE [LARGE SCALE GENOMIC DNA]</scope>
    <source>
        <strain evidence="4">JCM 17458</strain>
    </source>
</reference>
<dbReference type="EMBL" id="BAABAZ010000007">
    <property type="protein sequence ID" value="GAA4285055.1"/>
    <property type="molecule type" value="Genomic_DNA"/>
</dbReference>
<gene>
    <name evidence="3" type="ORF">GCM10022261_25860</name>
</gene>
<dbReference type="CDD" id="cd11528">
    <property type="entry name" value="NTP-PPase_MazG_Nterm"/>
    <property type="match status" value="1"/>
</dbReference>
<dbReference type="Pfam" id="PF03819">
    <property type="entry name" value="MazG"/>
    <property type="match status" value="1"/>
</dbReference>
<accession>A0ABP8EM95</accession>
<dbReference type="RefSeq" id="WP_236866624.1">
    <property type="nucleotide sequence ID" value="NZ_BAABAZ010000007.1"/>
</dbReference>
<dbReference type="Proteomes" id="UP001501586">
    <property type="component" value="Unassembled WGS sequence"/>
</dbReference>
<dbReference type="SUPFAM" id="SSF101386">
    <property type="entry name" value="all-alpha NTP pyrophosphatases"/>
    <property type="match status" value="1"/>
</dbReference>
<protein>
    <recommendedName>
        <fullName evidence="2">NTP pyrophosphohydrolase MazG-like domain-containing protein</fullName>
    </recommendedName>
</protein>
<dbReference type="InterPro" id="IPR011551">
    <property type="entry name" value="NTP_PyrPHydrolase_MazG"/>
</dbReference>
<dbReference type="InterPro" id="IPR004518">
    <property type="entry name" value="MazG-like_dom"/>
</dbReference>
<dbReference type="InterPro" id="IPR048015">
    <property type="entry name" value="NTP-PPase_MazG-like_N"/>
</dbReference>
<feature type="region of interest" description="Disordered" evidence="1">
    <location>
        <begin position="1"/>
        <end position="45"/>
    </location>
</feature>
<evidence type="ECO:0000313" key="4">
    <source>
        <dbReference type="Proteomes" id="UP001501586"/>
    </source>
</evidence>
<proteinExistence type="predicted"/>
<comment type="caution">
    <text evidence="3">The sequence shown here is derived from an EMBL/GenBank/DDBJ whole genome shotgun (WGS) entry which is preliminary data.</text>
</comment>
<dbReference type="Gene3D" id="1.10.287.1080">
    <property type="entry name" value="MazG-like"/>
    <property type="match status" value="2"/>
</dbReference>